<keyword evidence="2" id="KW-0812">Transmembrane</keyword>
<gene>
    <name evidence="3" type="ORF">E3202_02175</name>
</gene>
<evidence type="ECO:0000313" key="3">
    <source>
        <dbReference type="EMBL" id="TPW36172.1"/>
    </source>
</evidence>
<dbReference type="Pfam" id="PF04286">
    <property type="entry name" value="DUF445"/>
    <property type="match status" value="1"/>
</dbReference>
<feature type="region of interest" description="Disordered" evidence="1">
    <location>
        <begin position="1"/>
        <end position="30"/>
    </location>
</feature>
<dbReference type="Proteomes" id="UP000315037">
    <property type="component" value="Unassembled WGS sequence"/>
</dbReference>
<evidence type="ECO:0000313" key="4">
    <source>
        <dbReference type="Proteomes" id="UP000315037"/>
    </source>
</evidence>
<sequence>MLDTGAGEEAGRQESFQAGEKTGAGKTQAVNGGSVETVARKIAPGKMATLLLAAMGGLAVGASLPLWQRLYGNPLWLDMLRSGTQAGVVGGLADWFAVTALFRHPLGLPIPHTAILPRRKAELGEALGNFIVRHFFTDEDVGRLLQGRDFSRMIAQALARPETFASVSTALRSVIPGLCERLEDGRSAAAFKEIFPQLLAGVDLNPLLMRGMRAMVDEDVHQEVFSFFLAQFKELVLTREGDVRDFVAARVREQGGRFVGWALGGTVANQVLGALKMELDRVDPMDSELRHGFTGWVRDKINLLADEPDRSRELMQDLGRFLSHDSLREWGGGLWQRLRTMALEDSARTDGWCAQACDILLQQFISALEQQGPLARKINQTLVQGILRLMPGIRKEIAVLIPRVVQGWDGEGLSRRLEAGLGRDLAYIRVNGTVVGFLIGAALEGLLGGLLRS</sequence>
<dbReference type="EMBL" id="SORZ01000001">
    <property type="protein sequence ID" value="TPW36172.1"/>
    <property type="molecule type" value="Genomic_DNA"/>
</dbReference>
<organism evidence="3 4">
    <name type="scientific">Oecophyllibacter saccharovorans</name>
    <dbReference type="NCBI Taxonomy" id="2558360"/>
    <lineage>
        <taxon>Bacteria</taxon>
        <taxon>Pseudomonadati</taxon>
        <taxon>Pseudomonadota</taxon>
        <taxon>Alphaproteobacteria</taxon>
        <taxon>Acetobacterales</taxon>
        <taxon>Acetobacteraceae</taxon>
        <taxon>Oecophyllibacter</taxon>
    </lineage>
</organism>
<dbReference type="PANTHER" id="PTHR38442:SF1">
    <property type="entry name" value="INNER MEMBRANE PROTEIN"/>
    <property type="match status" value="1"/>
</dbReference>
<proteinExistence type="predicted"/>
<feature type="transmembrane region" description="Helical" evidence="2">
    <location>
        <begin position="48"/>
        <end position="67"/>
    </location>
</feature>
<dbReference type="AlphaFoldDB" id="A0A506US82"/>
<dbReference type="GO" id="GO:0005886">
    <property type="term" value="C:plasma membrane"/>
    <property type="evidence" value="ECO:0007669"/>
    <property type="project" value="TreeGrafter"/>
</dbReference>
<comment type="caution">
    <text evidence="3">The sequence shown here is derived from an EMBL/GenBank/DDBJ whole genome shotgun (WGS) entry which is preliminary data.</text>
</comment>
<dbReference type="InterPro" id="IPR007383">
    <property type="entry name" value="DUF445"/>
</dbReference>
<name>A0A506US82_9PROT</name>
<keyword evidence="4" id="KW-1185">Reference proteome</keyword>
<dbReference type="OrthoDB" id="9769590at2"/>
<keyword evidence="2" id="KW-1133">Transmembrane helix</keyword>
<evidence type="ECO:0000256" key="1">
    <source>
        <dbReference type="SAM" id="MobiDB-lite"/>
    </source>
</evidence>
<evidence type="ECO:0000256" key="2">
    <source>
        <dbReference type="SAM" id="Phobius"/>
    </source>
</evidence>
<reference evidence="3 4" key="1">
    <citation type="submission" date="2019-03" db="EMBL/GenBank/DDBJ databases">
        <title>The complete genome sequence of Neokomagataea sp. Jb2 NBRC113641.</title>
        <authorList>
            <person name="Chua K.-O."/>
            <person name="Chan K.-G."/>
            <person name="See-Too W.-S."/>
        </authorList>
    </citation>
    <scope>NUCLEOTIDE SEQUENCE [LARGE SCALE GENOMIC DNA]</scope>
    <source>
        <strain evidence="3 4">Jb2</strain>
    </source>
</reference>
<dbReference type="PANTHER" id="PTHR38442">
    <property type="entry name" value="INNER MEMBRANE PROTEIN-RELATED"/>
    <property type="match status" value="1"/>
</dbReference>
<protein>
    <submittedName>
        <fullName evidence="3">DUF445 domain-containing protein</fullName>
    </submittedName>
</protein>
<keyword evidence="2" id="KW-0472">Membrane</keyword>
<accession>A0A506US82</accession>